<accession>A0ABT5L1J0</accession>
<dbReference type="Pfam" id="PF00782">
    <property type="entry name" value="DSPc"/>
    <property type="match status" value="1"/>
</dbReference>
<gene>
    <name evidence="5" type="ORF">OIK42_09075</name>
</gene>
<dbReference type="SUPFAM" id="SSF111331">
    <property type="entry name" value="NAD kinase/diacylglycerol kinase-like"/>
    <property type="match status" value="1"/>
</dbReference>
<keyword evidence="1" id="KW-1133">Transmembrane helix</keyword>
<dbReference type="PROSITE" id="PS50146">
    <property type="entry name" value="DAGK"/>
    <property type="match status" value="1"/>
</dbReference>
<dbReference type="PROSITE" id="PS50056">
    <property type="entry name" value="TYR_PHOSPHATASE_2"/>
    <property type="match status" value="1"/>
</dbReference>
<organism evidence="5 6">
    <name type="scientific">Alteromonas gilva</name>
    <dbReference type="NCBI Taxonomy" id="2987522"/>
    <lineage>
        <taxon>Bacteria</taxon>
        <taxon>Pseudomonadati</taxon>
        <taxon>Pseudomonadota</taxon>
        <taxon>Gammaproteobacteria</taxon>
        <taxon>Alteromonadales</taxon>
        <taxon>Alteromonadaceae</taxon>
        <taxon>Alteromonas/Salinimonas group</taxon>
        <taxon>Alteromonas</taxon>
    </lineage>
</organism>
<dbReference type="InterPro" id="IPR017438">
    <property type="entry name" value="ATP-NAD_kinase_N"/>
</dbReference>
<dbReference type="InterPro" id="IPR000387">
    <property type="entry name" value="Tyr_Pase_dom"/>
</dbReference>
<dbReference type="PANTHER" id="PTHR30492">
    <property type="entry name" value="METHYLGLYOXAL SYNTHASE"/>
    <property type="match status" value="1"/>
</dbReference>
<feature type="transmembrane region" description="Helical" evidence="1">
    <location>
        <begin position="31"/>
        <end position="51"/>
    </location>
</feature>
<feature type="domain" description="Tyrosine specific protein phosphatases" evidence="3">
    <location>
        <begin position="155"/>
        <end position="224"/>
    </location>
</feature>
<dbReference type="PANTHER" id="PTHR30492:SF0">
    <property type="entry name" value="METHYLGLYOXAL SYNTHASE"/>
    <property type="match status" value="1"/>
</dbReference>
<keyword evidence="1" id="KW-0472">Membrane</keyword>
<dbReference type="InterPro" id="IPR004363">
    <property type="entry name" value="Methylgl_synth"/>
</dbReference>
<keyword evidence="6" id="KW-1185">Reference proteome</keyword>
<dbReference type="SMART" id="SM00195">
    <property type="entry name" value="DSPc"/>
    <property type="match status" value="1"/>
</dbReference>
<dbReference type="InterPro" id="IPR016064">
    <property type="entry name" value="NAD/diacylglycerol_kinase_sf"/>
</dbReference>
<dbReference type="InterPro" id="IPR029021">
    <property type="entry name" value="Prot-tyrosine_phosphatase-like"/>
</dbReference>
<dbReference type="Proteomes" id="UP001218788">
    <property type="component" value="Unassembled WGS sequence"/>
</dbReference>
<reference evidence="5 6" key="1">
    <citation type="submission" date="2022-10" db="EMBL/GenBank/DDBJ databases">
        <title>Alteromonas sp. chi3 Genome sequencing.</title>
        <authorList>
            <person name="Park S."/>
        </authorList>
    </citation>
    <scope>NUCLEOTIDE SEQUENCE [LARGE SCALE GENOMIC DNA]</scope>
    <source>
        <strain evidence="6">chi3</strain>
    </source>
</reference>
<sequence>MKMVKYYVLAAVILGLLTFVIPIWWLDIPLWWGSASLMLVSFAYISNYPELFRKQQDGRIPWFVRWLFIPFLLGARLYNYFERKNDKVPNIQKIEDQLYLGTRLVSADVEHLKEQGIDCILDVTAEFDGLDWSAYRYDVDYLNIPVLDHASPTSEQLHLAINWLDQHLKDGRKALVHCALGRGRSVLVMAAYLLARDDALSIVDVMNKIQSIRATARLNKHQLKSLSTVKQNGRLKLNRQLAIVANPVAGGGKWPENREEILSYLNNHFRVTIYETTPNLNASYMAEQAIAAGDEVLIACGGDGTVSEVAETAIKYNKVLGVIPLGTANALSQVIYGMRSTLSPVTRACEIICQQHYRKVDTAICNDRLMLLVAAIGFESKMIEHADREEKDSGGQMAYLSGLWKAMNNNEPMQIKVTLDDDTSSLTTPSFVVANAAPLSTALAQGGNLPDMTDGELDVTWLNADDNEQPLFTVAELVFSNAESKRSSDKINHRKVKKVCVELDSETTYVIDGETYKGQSVSIETQPKSLLLLVDKERFSATQEIVQPN</sequence>
<feature type="domain" description="Tyrosine-protein phosphatase" evidence="2">
    <location>
        <begin position="90"/>
        <end position="235"/>
    </location>
</feature>
<dbReference type="PROSITE" id="PS50054">
    <property type="entry name" value="TYR_PHOSPHATASE_DUAL"/>
    <property type="match status" value="1"/>
</dbReference>
<evidence type="ECO:0000259" key="2">
    <source>
        <dbReference type="PROSITE" id="PS50054"/>
    </source>
</evidence>
<dbReference type="InterPro" id="IPR020422">
    <property type="entry name" value="TYR_PHOSPHATASE_DUAL_dom"/>
</dbReference>
<keyword evidence="5" id="KW-0808">Transferase</keyword>
<dbReference type="Pfam" id="PF00781">
    <property type="entry name" value="DAGK_cat"/>
    <property type="match status" value="1"/>
</dbReference>
<dbReference type="Pfam" id="PF19279">
    <property type="entry name" value="YegS_C"/>
    <property type="match status" value="1"/>
</dbReference>
<feature type="transmembrane region" description="Helical" evidence="1">
    <location>
        <begin position="63"/>
        <end position="81"/>
    </location>
</feature>
<comment type="caution">
    <text evidence="5">The sequence shown here is derived from an EMBL/GenBank/DDBJ whole genome shotgun (WGS) entry which is preliminary data.</text>
</comment>
<dbReference type="InterPro" id="IPR045540">
    <property type="entry name" value="YegS/DAGK_C"/>
</dbReference>
<dbReference type="Gene3D" id="2.60.200.40">
    <property type="match status" value="1"/>
</dbReference>
<dbReference type="InterPro" id="IPR001206">
    <property type="entry name" value="Diacylglycerol_kinase_cat_dom"/>
</dbReference>
<dbReference type="GO" id="GO:0016301">
    <property type="term" value="F:kinase activity"/>
    <property type="evidence" value="ECO:0007669"/>
    <property type="project" value="UniProtKB-KW"/>
</dbReference>
<dbReference type="Gene3D" id="3.40.50.10330">
    <property type="entry name" value="Probable inorganic polyphosphate/atp-NAD kinase, domain 1"/>
    <property type="match status" value="1"/>
</dbReference>
<feature type="domain" description="DAGKc" evidence="4">
    <location>
        <begin position="236"/>
        <end position="369"/>
    </location>
</feature>
<dbReference type="EMBL" id="JAQQXP010000001">
    <property type="protein sequence ID" value="MDC8830911.1"/>
    <property type="molecule type" value="Genomic_DNA"/>
</dbReference>
<dbReference type="Gene3D" id="3.90.190.10">
    <property type="entry name" value="Protein tyrosine phosphatase superfamily"/>
    <property type="match status" value="1"/>
</dbReference>
<dbReference type="InterPro" id="IPR000340">
    <property type="entry name" value="Dual-sp_phosphatase_cat-dom"/>
</dbReference>
<dbReference type="RefSeq" id="WP_273639888.1">
    <property type="nucleotide sequence ID" value="NZ_JAQQXP010000001.1"/>
</dbReference>
<evidence type="ECO:0000313" key="5">
    <source>
        <dbReference type="EMBL" id="MDC8830911.1"/>
    </source>
</evidence>
<evidence type="ECO:0000259" key="3">
    <source>
        <dbReference type="PROSITE" id="PS50056"/>
    </source>
</evidence>
<dbReference type="NCBIfam" id="NF009025">
    <property type="entry name" value="PRK12361.1"/>
    <property type="match status" value="1"/>
</dbReference>
<proteinExistence type="predicted"/>
<dbReference type="SMART" id="SM00046">
    <property type="entry name" value="DAGKc"/>
    <property type="match status" value="1"/>
</dbReference>
<evidence type="ECO:0000259" key="4">
    <source>
        <dbReference type="PROSITE" id="PS50146"/>
    </source>
</evidence>
<feature type="transmembrane region" description="Helical" evidence="1">
    <location>
        <begin position="7"/>
        <end position="25"/>
    </location>
</feature>
<protein>
    <submittedName>
        <fullName evidence="5">Diacylglycerol kinase family protein</fullName>
    </submittedName>
</protein>
<keyword evidence="5" id="KW-0418">Kinase</keyword>
<dbReference type="SUPFAM" id="SSF52799">
    <property type="entry name" value="(Phosphotyrosine protein) phosphatases II"/>
    <property type="match status" value="1"/>
</dbReference>
<name>A0ABT5L1J0_9ALTE</name>
<keyword evidence="1" id="KW-0812">Transmembrane</keyword>
<evidence type="ECO:0000256" key="1">
    <source>
        <dbReference type="SAM" id="Phobius"/>
    </source>
</evidence>
<evidence type="ECO:0000313" key="6">
    <source>
        <dbReference type="Proteomes" id="UP001218788"/>
    </source>
</evidence>